<feature type="domain" description="Histidine kinase" evidence="8">
    <location>
        <begin position="599"/>
        <end position="812"/>
    </location>
</feature>
<keyword evidence="7" id="KW-0812">Transmembrane</keyword>
<dbReference type="InterPro" id="IPR003594">
    <property type="entry name" value="HATPase_dom"/>
</dbReference>
<keyword evidence="7" id="KW-0472">Membrane</keyword>
<dbReference type="InterPro" id="IPR058544">
    <property type="entry name" value="ETR1_N"/>
</dbReference>
<feature type="coiled-coil region" evidence="5">
    <location>
        <begin position="125"/>
        <end position="155"/>
    </location>
</feature>
<evidence type="ECO:0000313" key="11">
    <source>
        <dbReference type="Proteomes" id="UP001162891"/>
    </source>
</evidence>
<dbReference type="SMART" id="SM00448">
    <property type="entry name" value="REC"/>
    <property type="match status" value="1"/>
</dbReference>
<dbReference type="Gene3D" id="3.40.50.2300">
    <property type="match status" value="1"/>
</dbReference>
<evidence type="ECO:0000259" key="8">
    <source>
        <dbReference type="PROSITE" id="PS50109"/>
    </source>
</evidence>
<name>A0ABN6MNR3_9BACT</name>
<dbReference type="PRINTS" id="PR00344">
    <property type="entry name" value="BCTRLSENSOR"/>
</dbReference>
<keyword evidence="3 4" id="KW-0597">Phosphoprotein</keyword>
<dbReference type="Gene3D" id="1.10.287.130">
    <property type="match status" value="2"/>
</dbReference>
<dbReference type="EC" id="2.7.13.3" evidence="2"/>
<dbReference type="InterPro" id="IPR011006">
    <property type="entry name" value="CheY-like_superfamily"/>
</dbReference>
<proteinExistence type="predicted"/>
<comment type="catalytic activity">
    <reaction evidence="1">
        <text>ATP + protein L-histidine = ADP + protein N-phospho-L-histidine.</text>
        <dbReference type="EC" id="2.7.13.3"/>
    </reaction>
</comment>
<evidence type="ECO:0000313" key="10">
    <source>
        <dbReference type="EMBL" id="BDG02633.1"/>
    </source>
</evidence>
<dbReference type="InterPro" id="IPR005467">
    <property type="entry name" value="His_kinase_dom"/>
</dbReference>
<dbReference type="PROSITE" id="PS50109">
    <property type="entry name" value="HIS_KIN"/>
    <property type="match status" value="2"/>
</dbReference>
<dbReference type="CDD" id="cd00082">
    <property type="entry name" value="HisKA"/>
    <property type="match status" value="2"/>
</dbReference>
<dbReference type="SMART" id="SM00388">
    <property type="entry name" value="HisKA"/>
    <property type="match status" value="2"/>
</dbReference>
<feature type="transmembrane region" description="Helical" evidence="7">
    <location>
        <begin position="60"/>
        <end position="79"/>
    </location>
</feature>
<dbReference type="InterPro" id="IPR036890">
    <property type="entry name" value="HATPase_C_sf"/>
</dbReference>
<dbReference type="InterPro" id="IPR036097">
    <property type="entry name" value="HisK_dim/P_sf"/>
</dbReference>
<dbReference type="InterPro" id="IPR001789">
    <property type="entry name" value="Sig_transdc_resp-reg_receiver"/>
</dbReference>
<protein>
    <recommendedName>
        <fullName evidence="2">histidine kinase</fullName>
        <ecNumber evidence="2">2.7.13.3</ecNumber>
    </recommendedName>
</protein>
<evidence type="ECO:0000256" key="1">
    <source>
        <dbReference type="ARBA" id="ARBA00000085"/>
    </source>
</evidence>
<feature type="domain" description="Response regulatory" evidence="9">
    <location>
        <begin position="423"/>
        <end position="538"/>
    </location>
</feature>
<dbReference type="Pfam" id="PF02518">
    <property type="entry name" value="HATPase_c"/>
    <property type="match status" value="2"/>
</dbReference>
<evidence type="ECO:0000256" key="2">
    <source>
        <dbReference type="ARBA" id="ARBA00012438"/>
    </source>
</evidence>
<keyword evidence="7" id="KW-1133">Transmembrane helix</keyword>
<dbReference type="SUPFAM" id="SSF52172">
    <property type="entry name" value="CheY-like"/>
    <property type="match status" value="1"/>
</dbReference>
<dbReference type="Pfam" id="PF00072">
    <property type="entry name" value="Response_reg"/>
    <property type="match status" value="1"/>
</dbReference>
<feature type="coiled-coil region" evidence="5">
    <location>
        <begin position="562"/>
        <end position="589"/>
    </location>
</feature>
<gene>
    <name evidence="10" type="ORF">AMOR_16290</name>
</gene>
<evidence type="ECO:0000256" key="7">
    <source>
        <dbReference type="SAM" id="Phobius"/>
    </source>
</evidence>
<keyword evidence="11" id="KW-1185">Reference proteome</keyword>
<dbReference type="Gene3D" id="3.30.565.10">
    <property type="entry name" value="Histidine kinase-like ATPase, C-terminal domain"/>
    <property type="match status" value="2"/>
</dbReference>
<dbReference type="PANTHER" id="PTHR43547:SF2">
    <property type="entry name" value="HYBRID SIGNAL TRANSDUCTION HISTIDINE KINASE C"/>
    <property type="match status" value="1"/>
</dbReference>
<accession>A0ABN6MNR3</accession>
<evidence type="ECO:0000256" key="3">
    <source>
        <dbReference type="ARBA" id="ARBA00022553"/>
    </source>
</evidence>
<evidence type="ECO:0000256" key="6">
    <source>
        <dbReference type="SAM" id="MobiDB-lite"/>
    </source>
</evidence>
<feature type="region of interest" description="Disordered" evidence="6">
    <location>
        <begin position="378"/>
        <end position="397"/>
    </location>
</feature>
<dbReference type="SUPFAM" id="SSF55874">
    <property type="entry name" value="ATPase domain of HSP90 chaperone/DNA topoisomerase II/histidine kinase"/>
    <property type="match status" value="2"/>
</dbReference>
<feature type="compositionally biased region" description="Pro residues" evidence="6">
    <location>
        <begin position="828"/>
        <end position="838"/>
    </location>
</feature>
<dbReference type="InterPro" id="IPR004358">
    <property type="entry name" value="Sig_transdc_His_kin-like_C"/>
</dbReference>
<feature type="region of interest" description="Disordered" evidence="6">
    <location>
        <begin position="795"/>
        <end position="838"/>
    </location>
</feature>
<dbReference type="PROSITE" id="PS50110">
    <property type="entry name" value="RESPONSE_REGULATORY"/>
    <property type="match status" value="1"/>
</dbReference>
<dbReference type="EMBL" id="AP025591">
    <property type="protein sequence ID" value="BDG02633.1"/>
    <property type="molecule type" value="Genomic_DNA"/>
</dbReference>
<feature type="compositionally biased region" description="Low complexity" evidence="6">
    <location>
        <begin position="378"/>
        <end position="392"/>
    </location>
</feature>
<dbReference type="Pfam" id="PF00512">
    <property type="entry name" value="HisKA"/>
    <property type="match status" value="2"/>
</dbReference>
<dbReference type="PANTHER" id="PTHR43547">
    <property type="entry name" value="TWO-COMPONENT HISTIDINE KINASE"/>
    <property type="match status" value="1"/>
</dbReference>
<reference evidence="11" key="1">
    <citation type="journal article" date="2022" name="Int. J. Syst. Evol. Microbiol.">
        <title>Anaeromyxobacter oryzae sp. nov., Anaeromyxobacter diazotrophicus sp. nov. and Anaeromyxobacter paludicola sp. nov., isolated from paddy soils.</title>
        <authorList>
            <person name="Itoh H."/>
            <person name="Xu Z."/>
            <person name="Mise K."/>
            <person name="Masuda Y."/>
            <person name="Ushijima N."/>
            <person name="Hayakawa C."/>
            <person name="Shiratori Y."/>
            <person name="Senoo K."/>
        </authorList>
    </citation>
    <scope>NUCLEOTIDE SEQUENCE [LARGE SCALE GENOMIC DNA]</scope>
    <source>
        <strain evidence="11">Red232</strain>
    </source>
</reference>
<sequence length="838" mass="89462">MLAALRDYFSTSDFMPHGHCYLWKPPLVALHVTSDALIGTAYVVIAMTLWGLVRRIRLPFSPMILAFGIFIGACGLTHYMEIWTLWDAQYWISGAVKAVTAIASVATGAYLVRLRPAVVAVSRSAQLSEERRVELEVKNRELEALYARVKDLDDAKTRFFANASHELRTPLALVLGPVEKLLAGELGETARAELTVVRRNARRLLRHVNDLLDVARLEEGRLPVRRQPADLAALVRDVATQFEALARERRVALEVEAPATLTLAIDAEKIDRVLANLLANAFKFAPDGGRVRAGLAIEGRDAIVTVEDDGPGIAPELREAVFERFRQDPGRPSPTGGAGLGLAIAREFVELHGGRIHVEDAPAHGARLVVSLPLAPGGAPPDAAAPAGAAPASRTGPELADELRAARGANDPPAPSGPPDAPAVLVVEDHPDALRGVAAALAPEFRIVTASEGGEALQKAEALRPDAVVTDLMMPGVPGDALLAELRRRPALVHTPALVLTARADDEARVRLLEAGAQDYVVKPYRAEELRARVRNLVAAKRSRDVLARELDGRTGDLDVLVSELARRKRELEITADAARVAREQAERASEVKSRFLGLVSHELRTPLTSLKLGVAGLRAGPLDERQAATVERLARATTRLLALVESLLEYTRVESGRLVVSREAVDLAAIAADVVEDVLPQAQQKLLALSIAPGPAAPPVESDPRLLRLVLTNLVMNGVKYTERGAVLVALGHGPGGHWVEVRDTGGGMTVDEQGRALRPFEQLGTPRAGGGVGLGLALVKGVVEALGGSLRIESAPGAGTTARVELPPPDRASRTSDGPMTLAATPVPPPPRPRRA</sequence>
<feature type="modified residue" description="4-aspartylphosphate" evidence="4">
    <location>
        <position position="471"/>
    </location>
</feature>
<evidence type="ECO:0000256" key="4">
    <source>
        <dbReference type="PROSITE-ProRule" id="PRU00169"/>
    </source>
</evidence>
<feature type="domain" description="Histidine kinase" evidence="8">
    <location>
        <begin position="162"/>
        <end position="376"/>
    </location>
</feature>
<dbReference type="InterPro" id="IPR003661">
    <property type="entry name" value="HisK_dim/P_dom"/>
</dbReference>
<evidence type="ECO:0000256" key="5">
    <source>
        <dbReference type="SAM" id="Coils"/>
    </source>
</evidence>
<feature type="transmembrane region" description="Helical" evidence="7">
    <location>
        <begin position="36"/>
        <end position="53"/>
    </location>
</feature>
<dbReference type="SMART" id="SM00387">
    <property type="entry name" value="HATPase_c"/>
    <property type="match status" value="2"/>
</dbReference>
<dbReference type="Pfam" id="PF25487">
    <property type="entry name" value="ETR1_N"/>
    <property type="match status" value="1"/>
</dbReference>
<dbReference type="Proteomes" id="UP001162891">
    <property type="component" value="Chromosome"/>
</dbReference>
<evidence type="ECO:0000259" key="9">
    <source>
        <dbReference type="PROSITE" id="PS50110"/>
    </source>
</evidence>
<keyword evidence="5" id="KW-0175">Coiled coil</keyword>
<organism evidence="10 11">
    <name type="scientific">Anaeromyxobacter oryzae</name>
    <dbReference type="NCBI Taxonomy" id="2918170"/>
    <lineage>
        <taxon>Bacteria</taxon>
        <taxon>Pseudomonadati</taxon>
        <taxon>Myxococcota</taxon>
        <taxon>Myxococcia</taxon>
        <taxon>Myxococcales</taxon>
        <taxon>Cystobacterineae</taxon>
        <taxon>Anaeromyxobacteraceae</taxon>
        <taxon>Anaeromyxobacter</taxon>
    </lineage>
</organism>
<dbReference type="SUPFAM" id="SSF47384">
    <property type="entry name" value="Homodimeric domain of signal transducing histidine kinase"/>
    <property type="match status" value="2"/>
</dbReference>